<evidence type="ECO:0000256" key="5">
    <source>
        <dbReference type="ARBA" id="ARBA00022833"/>
    </source>
</evidence>
<keyword evidence="5 10" id="KW-0862">Zinc</keyword>
<dbReference type="SUPFAM" id="SSF57716">
    <property type="entry name" value="Glucocorticoid receptor-like (DNA-binding domain)"/>
    <property type="match status" value="2"/>
</dbReference>
<keyword evidence="3 10" id="KW-0479">Metal-binding</keyword>
<dbReference type="PANTHER" id="PTHR24211:SF20">
    <property type="entry name" value="PROTEIN ESPINAS-RELATED"/>
    <property type="match status" value="1"/>
</dbReference>
<dbReference type="HOGENOM" id="CLU_262832_0_0_1"/>
<feature type="compositionally biased region" description="Basic and acidic residues" evidence="11">
    <location>
        <begin position="1200"/>
        <end position="1210"/>
    </location>
</feature>
<dbReference type="EnsemblMetazoa" id="ADAC000648-RA">
    <property type="protein sequence ID" value="ADAC000648-PA"/>
    <property type="gene ID" value="ADAC000648"/>
</dbReference>
<dbReference type="InterPro" id="IPR033727">
    <property type="entry name" value="LIM3_prickle"/>
</dbReference>
<evidence type="ECO:0000256" key="7">
    <source>
        <dbReference type="ARBA" id="ARBA00059227"/>
    </source>
</evidence>
<organism evidence="14">
    <name type="scientific">Anopheles darlingi</name>
    <name type="common">Mosquito</name>
    <dbReference type="NCBI Taxonomy" id="43151"/>
    <lineage>
        <taxon>Eukaryota</taxon>
        <taxon>Metazoa</taxon>
        <taxon>Ecdysozoa</taxon>
        <taxon>Arthropoda</taxon>
        <taxon>Hexapoda</taxon>
        <taxon>Insecta</taxon>
        <taxon>Pterygota</taxon>
        <taxon>Neoptera</taxon>
        <taxon>Endopterygota</taxon>
        <taxon>Diptera</taxon>
        <taxon>Nematocera</taxon>
        <taxon>Culicoidea</taxon>
        <taxon>Culicidae</taxon>
        <taxon>Anophelinae</taxon>
        <taxon>Anopheles</taxon>
    </lineage>
</organism>
<feature type="domain" description="LIM zinc-binding" evidence="12">
    <location>
        <begin position="635"/>
        <end position="699"/>
    </location>
</feature>
<dbReference type="FunFam" id="2.10.110.10:FF:000005">
    <property type="entry name" value="Testin isoform 1"/>
    <property type="match status" value="1"/>
</dbReference>
<evidence type="ECO:0000256" key="10">
    <source>
        <dbReference type="PROSITE-ProRule" id="PRU00125"/>
    </source>
</evidence>
<dbReference type="InterPro" id="IPR047120">
    <property type="entry name" value="Pk/Esn/Tes"/>
</dbReference>
<sequence>MTSGENPDVSTKPVAEQIPVMGKGSTGSSGSNAIAKQWWKVCFLYGNQEKYYRQIYGKAASERLAASSNHQRASYGNYSESMAPIAPASSTNSSDVLHQEHYYSDQVAIALSGPRSQLLEGSLVAKSSSLHLSEASQAPIKSDVAATGNQKTTSIPPGILRKRVTLLDESFLLGDNECLSSRSVALRSSEELEVDEQRSDSGINVDARQPSPATDIDHRGECEHRPGIKRAFYLNGEDLQLLNYDQQQHISELMNHQVGIPCSDGIVYNDVLSGNNQHHNQDSKFLSSATNSKYNEHVAHFLHKAVQMSYPYQKSQQPVQHYQQPTQTKPPFSPFDGSRNALINSPSPLLYGSSDTNALLPALEPQQQSVNQYSQQQAGGMNMQHQQQPGIAYAHSSVVVGRDSFRLPPLQSKSDSLPAAISCNTTTHDPSNRSAVFQQNQPYPSIATSEYPYNLLPPSTAALIAPPVPQHVSSVPAASFPVNQHVSHLRGPVMVASGSPGHAATIAGAGGPAIAAAVGQAAVVGGMVGAHNYSQSDDDSGCALEEYTWVPPGLRPDQVHLYFSAIPEDKVPYVNSIGERHRVRQLLQQLPPHDNEVRYCHSLTDEERKELKLFSAQRKREALGRGTVKQINTASLCERCGEMTSSGDMMVFASRFETNTCWHPACFSCCVCKELLVDLIYFHREGRLYCGRHHAETLKPRCSACDEIILADECTEAEGRAWHIKHFACFECEKQLGGQRYIMRDGKPYCLHCFDAMFAEYCDFCSEPIGVDQGQMSHDGQHWHATEHCFACSTCRCSLLGRPFLPRRGEIYCSIACSKGEPPTPSECSMPNVRQDRLTFSSGVERCMRNSPSQPKSPEPLKNSEDAHHPPSHITPLTIVSSEHNFDDNGNDEMTVSCYTAATTATSMSAATGNTSTTLATITTNTASTSDSSTALRDVVHVQSVDNQECDESSRHRSNANSNRNRIPQCSPELNRLLQKDRCRQPFDLTDLGQSLEQHWLIERAGSEIAVSQTFAADGTSGVALQINHIAGATPILTSSMPELARCVQIASTYLSDTGSPIPTEDNTAIRTDYADEHSQNASDASHSIVELPTPPPIVIKKEVRFEGDFQDSLPRTKNSCPRVGQRNRVSKSSKKKSDDRQDNTSARRHHHRSDQITRQDRSSSRRSPRRRRALLERRSYASDDEDLAEEETVQKRKHYRDEQQEHVADSDTQSLCSTCSSSSSSADDDVYELPLRRTSYGGTRIHYMPNNSLACARKRKQLQSAASSSSALHEKDNKNCIIS</sequence>
<dbReference type="Pfam" id="PF06297">
    <property type="entry name" value="PET"/>
    <property type="match status" value="1"/>
</dbReference>
<evidence type="ECO:0000313" key="14">
    <source>
        <dbReference type="EMBL" id="ETN67532.1"/>
    </source>
</evidence>
<evidence type="ECO:0000256" key="3">
    <source>
        <dbReference type="ARBA" id="ARBA00022723"/>
    </source>
</evidence>
<feature type="region of interest" description="Disordered" evidence="11">
    <location>
        <begin position="945"/>
        <end position="968"/>
    </location>
</feature>
<dbReference type="Pfam" id="PF00412">
    <property type="entry name" value="LIM"/>
    <property type="match status" value="2"/>
</dbReference>
<keyword evidence="16" id="KW-1185">Reference proteome</keyword>
<keyword evidence="2" id="KW-0217">Developmental protein</keyword>
<dbReference type="PANTHER" id="PTHR24211">
    <property type="entry name" value="LIM DOMAIN-CONTAINING PROTEIN"/>
    <property type="match status" value="1"/>
</dbReference>
<dbReference type="Proteomes" id="UP000000673">
    <property type="component" value="Unassembled WGS sequence"/>
</dbReference>
<dbReference type="CDD" id="cd09418">
    <property type="entry name" value="LIM2_Prickle"/>
    <property type="match status" value="1"/>
</dbReference>
<reference evidence="15" key="4">
    <citation type="submission" date="2015-06" db="UniProtKB">
        <authorList>
            <consortium name="EnsemblMetazoa"/>
        </authorList>
    </citation>
    <scope>IDENTIFICATION</scope>
</reference>
<evidence type="ECO:0000259" key="13">
    <source>
        <dbReference type="PROSITE" id="PS51303"/>
    </source>
</evidence>
<evidence type="ECO:0000313" key="15">
    <source>
        <dbReference type="EnsemblMetazoa" id="ADAC000648-PA"/>
    </source>
</evidence>
<comment type="similarity">
    <text evidence="1">Belongs to the prickle / espinas / testin family.</text>
</comment>
<keyword evidence="6 10" id="KW-0440">LIM domain</keyword>
<feature type="region of interest" description="Disordered" evidence="11">
    <location>
        <begin position="1076"/>
        <end position="1096"/>
    </location>
</feature>
<dbReference type="InterPro" id="IPR001781">
    <property type="entry name" value="Znf_LIM"/>
</dbReference>
<dbReference type="PROSITE" id="PS00478">
    <property type="entry name" value="LIM_DOMAIN_1"/>
    <property type="match status" value="1"/>
</dbReference>
<feature type="compositionally biased region" description="Acidic residues" evidence="11">
    <location>
        <begin position="1183"/>
        <end position="1192"/>
    </location>
</feature>
<proteinExistence type="inferred from homology"/>
<name>W5JT26_ANODA</name>
<dbReference type="PROSITE" id="PS51303">
    <property type="entry name" value="PET"/>
    <property type="match status" value="1"/>
</dbReference>
<dbReference type="Gene3D" id="2.10.110.10">
    <property type="entry name" value="Cysteine Rich Protein"/>
    <property type="match status" value="3"/>
</dbReference>
<comment type="subunit">
    <text evidence="8">Interacts with dsh; PET and LIM domains interact with dsh DEP domain, in wing cells. Interacts with Vang in photoreceptor cells.</text>
</comment>
<dbReference type="CDD" id="cd09420">
    <property type="entry name" value="LIM3_Prickle"/>
    <property type="match status" value="1"/>
</dbReference>
<reference evidence="14" key="3">
    <citation type="journal article" date="2013" name="Nucleic Acids Res.">
        <title>The genome of Anopheles darlingi, the main neotropical malaria vector.</title>
        <authorList>
            <person name="Marinotti O."/>
            <person name="Cerqueira G.C."/>
            <person name="de Almeida L.G."/>
            <person name="Ferro M.I."/>
            <person name="Loreto E.L."/>
            <person name="Zaha A."/>
            <person name="Teixeira S.M."/>
            <person name="Wespiser A.R."/>
            <person name="Almeida E Silva A."/>
            <person name="Schlindwein A.D."/>
            <person name="Pacheco A.C."/>
            <person name="Silva A.L."/>
            <person name="Graveley B.R."/>
            <person name="Walenz B.P."/>
            <person name="Lima Bde A."/>
            <person name="Ribeiro C.A."/>
            <person name="Nunes-Silva C.G."/>
            <person name="de Carvalho C.R."/>
            <person name="Soares C.M."/>
            <person name="de Menezes C.B."/>
            <person name="Matiolli C."/>
            <person name="Caffrey D."/>
            <person name="Araujo D.A."/>
            <person name="de Oliveira D.M."/>
            <person name="Golenbock D."/>
            <person name="Grisard E.C."/>
            <person name="Fantinatti-Garboggini F."/>
            <person name="de Carvalho F.M."/>
            <person name="Barcellos F.G."/>
            <person name="Prosdocimi F."/>
            <person name="May G."/>
            <person name="Azevedo Junior G.M."/>
            <person name="Guimaraes G.M."/>
            <person name="Goldman G.H."/>
            <person name="Padilha I.Q."/>
            <person name="Batista Jda S."/>
            <person name="Ferro J.A."/>
            <person name="Ribeiro J.M."/>
            <person name="Fietto J.L."/>
            <person name="Dabbas K.M."/>
            <person name="Cerdeira L."/>
            <person name="Agnez-Lima L.F."/>
            <person name="Brocchi M."/>
            <person name="de Carvalho M.O."/>
            <person name="Teixeira Mde M."/>
            <person name="Diniz Maia Mde M."/>
            <person name="Goldman M.H."/>
            <person name="Cruz Schneider M.P."/>
            <person name="Felipe M.S."/>
            <person name="Hungria M."/>
            <person name="Nicolas M.F."/>
            <person name="Pereira M."/>
            <person name="Montes M.A."/>
            <person name="Cantao M.E."/>
            <person name="Vincentz M."/>
            <person name="Rafael M.S."/>
            <person name="Silverman N."/>
            <person name="Stoco P.H."/>
            <person name="Souza R.C."/>
            <person name="Vicentini R."/>
            <person name="Gazzinelli R.T."/>
            <person name="Neves Rde O."/>
            <person name="Silva R."/>
            <person name="Astolfi-Filho S."/>
            <person name="Maciel T.E."/>
            <person name="Urmenyi T.P."/>
            <person name="Tadei W.P."/>
            <person name="Camargo E.P."/>
            <person name="de Vasconcelos A.T."/>
        </authorList>
    </citation>
    <scope>NUCLEOTIDE SEQUENCE</scope>
</reference>
<dbReference type="InterPro" id="IPR033725">
    <property type="entry name" value="LIM1_prickle"/>
</dbReference>
<dbReference type="PROSITE" id="PS50023">
    <property type="entry name" value="LIM_DOMAIN_2"/>
    <property type="match status" value="2"/>
</dbReference>
<dbReference type="STRING" id="43151.W5JT26"/>
<feature type="region of interest" description="Disordered" evidence="11">
    <location>
        <begin position="845"/>
        <end position="876"/>
    </location>
</feature>
<evidence type="ECO:0000256" key="1">
    <source>
        <dbReference type="ARBA" id="ARBA00008268"/>
    </source>
</evidence>
<evidence type="ECO:0000256" key="8">
    <source>
        <dbReference type="ARBA" id="ARBA00064768"/>
    </source>
</evidence>
<evidence type="ECO:0000256" key="9">
    <source>
        <dbReference type="ARBA" id="ARBA00073341"/>
    </source>
</evidence>
<evidence type="ECO:0000256" key="4">
    <source>
        <dbReference type="ARBA" id="ARBA00022737"/>
    </source>
</evidence>
<feature type="region of interest" description="Disordered" evidence="11">
    <location>
        <begin position="1"/>
        <end position="30"/>
    </location>
</feature>
<dbReference type="FunCoup" id="W5JT26">
    <property type="interactions" value="85"/>
</dbReference>
<evidence type="ECO:0000256" key="6">
    <source>
        <dbReference type="ARBA" id="ARBA00023038"/>
    </source>
</evidence>
<reference evidence="14" key="2">
    <citation type="submission" date="2010-05" db="EMBL/GenBank/DDBJ databases">
        <authorList>
            <person name="Almeida L.G."/>
            <person name="Nicolas M.F."/>
            <person name="Souza R.C."/>
            <person name="Vasconcelos A.T.R."/>
        </authorList>
    </citation>
    <scope>NUCLEOTIDE SEQUENCE</scope>
</reference>
<gene>
    <name evidence="14" type="ORF">AND_000648</name>
</gene>
<dbReference type="InterPro" id="IPR033726">
    <property type="entry name" value="LIM2_prickle"/>
</dbReference>
<dbReference type="eggNOG" id="KOG1704">
    <property type="taxonomic scope" value="Eukaryota"/>
</dbReference>
<evidence type="ECO:0000256" key="2">
    <source>
        <dbReference type="ARBA" id="ARBA00022473"/>
    </source>
</evidence>
<evidence type="ECO:0000256" key="11">
    <source>
        <dbReference type="SAM" id="MobiDB-lite"/>
    </source>
</evidence>
<accession>W5JT26</accession>
<dbReference type="VEuPathDB" id="VectorBase:ADAR2_008053"/>
<feature type="region of interest" description="Disordered" evidence="11">
    <location>
        <begin position="190"/>
        <end position="220"/>
    </location>
</feature>
<keyword evidence="4" id="KW-0677">Repeat</keyword>
<dbReference type="SMART" id="SM00132">
    <property type="entry name" value="LIM"/>
    <property type="match status" value="3"/>
</dbReference>
<evidence type="ECO:0000259" key="12">
    <source>
        <dbReference type="PROSITE" id="PS50023"/>
    </source>
</evidence>
<feature type="domain" description="PET" evidence="13">
    <location>
        <begin position="528"/>
        <end position="635"/>
    </location>
</feature>
<feature type="compositionally biased region" description="Basic and acidic residues" evidence="11">
    <location>
        <begin position="1154"/>
        <end position="1164"/>
    </location>
</feature>
<dbReference type="GO" id="GO:0030182">
    <property type="term" value="P:neuron differentiation"/>
    <property type="evidence" value="ECO:0007669"/>
    <property type="project" value="UniProtKB-ARBA"/>
</dbReference>
<feature type="region of interest" description="Disordered" evidence="11">
    <location>
        <begin position="1110"/>
        <end position="1230"/>
    </location>
</feature>
<feature type="domain" description="LIM zinc-binding" evidence="12">
    <location>
        <begin position="700"/>
        <end position="760"/>
    </location>
</feature>
<dbReference type="FunFam" id="2.10.110.10:FF:000035">
    <property type="entry name" value="prickle-like protein 2 isoform X1"/>
    <property type="match status" value="1"/>
</dbReference>
<dbReference type="InterPro" id="IPR033723">
    <property type="entry name" value="PET_prickle"/>
</dbReference>
<comment type="function">
    <text evidence="7">Acts in a planar cell polarity (PCP) complex; polarization along the apical/basal axis of epithelial cells. PCP signaling in the wing disk requires the receptor fz and the cytoplasmic proteins dsh and pk. These act in a feedback loop leading to activation of the jnk cascade and subsequent polarized arrangement of hairs and bristles. Dgo and pk compete with one another for dsh binding, thereby modulating fz dsh activity and ensuring tight control over fz PCP signaling. Vang, stan and pk function together to regulate the establishment of tissue polarity in the adult eye.</text>
</comment>
<protein>
    <recommendedName>
        <fullName evidence="9">Protein prickle</fullName>
    </recommendedName>
</protein>
<dbReference type="CDD" id="cd09415">
    <property type="entry name" value="LIM1_Prickle"/>
    <property type="match status" value="1"/>
</dbReference>
<dbReference type="GO" id="GO:0008270">
    <property type="term" value="F:zinc ion binding"/>
    <property type="evidence" value="ECO:0007669"/>
    <property type="project" value="InterPro"/>
</dbReference>
<dbReference type="VEuPathDB" id="VectorBase:ADAC000648"/>
<reference evidence="14 16" key="1">
    <citation type="journal article" date="2010" name="BMC Genomics">
        <title>Combination of measures distinguishes pre-miRNAs from other stem-loops in the genome of the newly sequenced Anopheles darlingi.</title>
        <authorList>
            <person name="Mendes N.D."/>
            <person name="Freitas A.T."/>
            <person name="Vasconcelos A.T."/>
            <person name="Sagot M.F."/>
        </authorList>
    </citation>
    <scope>NUCLEOTIDE SEQUENCE</scope>
</reference>
<dbReference type="CDD" id="cd09827">
    <property type="entry name" value="PET_Prickle"/>
    <property type="match status" value="1"/>
</dbReference>
<feature type="compositionally biased region" description="Low complexity" evidence="11">
    <location>
        <begin position="1211"/>
        <end position="1226"/>
    </location>
</feature>
<dbReference type="InterPro" id="IPR010442">
    <property type="entry name" value="PET_domain"/>
</dbReference>
<evidence type="ECO:0000313" key="16">
    <source>
        <dbReference type="Proteomes" id="UP000000673"/>
    </source>
</evidence>
<dbReference type="EMBL" id="ADMH02000160">
    <property type="protein sequence ID" value="ETN67532.1"/>
    <property type="molecule type" value="Genomic_DNA"/>
</dbReference>